<evidence type="ECO:0000256" key="1">
    <source>
        <dbReference type="ARBA" id="ARBA00001141"/>
    </source>
</evidence>
<evidence type="ECO:0000313" key="14">
    <source>
        <dbReference type="EMBL" id="QYR53241.1"/>
    </source>
</evidence>
<keyword evidence="11" id="KW-0594">Phospholipid biosynthesis</keyword>
<dbReference type="CDD" id="cd07989">
    <property type="entry name" value="LPLAT_AGPAT-like"/>
    <property type="match status" value="1"/>
</dbReference>
<keyword evidence="15" id="KW-1185">Reference proteome</keyword>
<keyword evidence="12" id="KW-1133">Transmembrane helix</keyword>
<evidence type="ECO:0000256" key="4">
    <source>
        <dbReference type="ARBA" id="ARBA00008655"/>
    </source>
</evidence>
<keyword evidence="12" id="KW-0812">Transmembrane</keyword>
<evidence type="ECO:0000256" key="7">
    <source>
        <dbReference type="ARBA" id="ARBA00022516"/>
    </source>
</evidence>
<name>A0ABX8WQY1_9GAMM</name>
<feature type="transmembrane region" description="Helical" evidence="12">
    <location>
        <begin position="20"/>
        <end position="40"/>
    </location>
</feature>
<dbReference type="Pfam" id="PF01553">
    <property type="entry name" value="Acyltransferase"/>
    <property type="match status" value="1"/>
</dbReference>
<keyword evidence="8 11" id="KW-0808">Transferase</keyword>
<evidence type="ECO:0000313" key="15">
    <source>
        <dbReference type="Proteomes" id="UP000824755"/>
    </source>
</evidence>
<keyword evidence="7 11" id="KW-0444">Lipid biosynthesis</keyword>
<comment type="catalytic activity">
    <reaction evidence="1 11">
        <text>a 1-acyl-sn-glycero-3-phosphate + an acyl-CoA = a 1,2-diacyl-sn-glycero-3-phosphate + CoA</text>
        <dbReference type="Rhea" id="RHEA:19709"/>
        <dbReference type="ChEBI" id="CHEBI:57287"/>
        <dbReference type="ChEBI" id="CHEBI:57970"/>
        <dbReference type="ChEBI" id="CHEBI:58342"/>
        <dbReference type="ChEBI" id="CHEBI:58608"/>
        <dbReference type="EC" id="2.3.1.51"/>
    </reaction>
</comment>
<gene>
    <name evidence="14" type="ORF">H8L67_01595</name>
</gene>
<evidence type="ECO:0000256" key="5">
    <source>
        <dbReference type="ARBA" id="ARBA00013211"/>
    </source>
</evidence>
<evidence type="ECO:0000256" key="3">
    <source>
        <dbReference type="ARBA" id="ARBA00005189"/>
    </source>
</evidence>
<feature type="domain" description="Phospholipid/glycerol acyltransferase" evidence="13">
    <location>
        <begin position="81"/>
        <end position="195"/>
    </location>
</feature>
<accession>A0ABX8WQY1</accession>
<evidence type="ECO:0000256" key="9">
    <source>
        <dbReference type="ARBA" id="ARBA00023098"/>
    </source>
</evidence>
<dbReference type="GO" id="GO:0016746">
    <property type="term" value="F:acyltransferase activity"/>
    <property type="evidence" value="ECO:0007669"/>
    <property type="project" value="UniProtKB-KW"/>
</dbReference>
<protein>
    <recommendedName>
        <fullName evidence="6 11">1-acyl-sn-glycerol-3-phosphate acyltransferase</fullName>
        <ecNumber evidence="5 11">2.3.1.51</ecNumber>
    </recommendedName>
</protein>
<dbReference type="PANTHER" id="PTHR10434">
    <property type="entry name" value="1-ACYL-SN-GLYCEROL-3-PHOSPHATE ACYLTRANSFERASE"/>
    <property type="match status" value="1"/>
</dbReference>
<dbReference type="Proteomes" id="UP000824755">
    <property type="component" value="Chromosome"/>
</dbReference>
<keyword evidence="11" id="KW-1208">Phospholipid metabolism</keyword>
<organism evidence="14 15">
    <name type="scientific">Lysobacter soyae</name>
    <dbReference type="NCBI Taxonomy" id="2764185"/>
    <lineage>
        <taxon>Bacteria</taxon>
        <taxon>Pseudomonadati</taxon>
        <taxon>Pseudomonadota</taxon>
        <taxon>Gammaproteobacteria</taxon>
        <taxon>Lysobacterales</taxon>
        <taxon>Lysobacteraceae</taxon>
        <taxon>Lysobacter</taxon>
    </lineage>
</organism>
<evidence type="ECO:0000259" key="13">
    <source>
        <dbReference type="SMART" id="SM00563"/>
    </source>
</evidence>
<proteinExistence type="inferred from homology"/>
<comment type="similarity">
    <text evidence="4 11">Belongs to the 1-acyl-sn-glycerol-3-phosphate acyltransferase family.</text>
</comment>
<dbReference type="InterPro" id="IPR002123">
    <property type="entry name" value="Plipid/glycerol_acylTrfase"/>
</dbReference>
<comment type="pathway">
    <text evidence="2">Phospholipid metabolism; CDP-diacylglycerol biosynthesis; CDP-diacylglycerol from sn-glycerol 3-phosphate: step 2/3.</text>
</comment>
<sequence>MSATLTSGGLPKRIWNTAQFAFTLLFTFVSIASVLAYHAVTRNTDAILRAASFWWSKVLFIGARATLVVEGADVIDWSTPYLIVCNHASVIDIPTMFQAVPVPLRFLLKEEMNRMPMVGLYARRTGMLFIDRDNPRAAPKMLRDAATMLSEGKCLCVFPEGTRSRSGDIGEFKSGPFEAAIKAGVQVLPVYLSGTGHVLPSDGFAVNRGTIRVHFGTPLATRNAEGGKVDRNTLAQAAQQQVTAMRSQRGGQ</sequence>
<dbReference type="PANTHER" id="PTHR10434:SF64">
    <property type="entry name" value="1-ACYL-SN-GLYCEROL-3-PHOSPHATE ACYLTRANSFERASE-RELATED"/>
    <property type="match status" value="1"/>
</dbReference>
<dbReference type="EMBL" id="CP080544">
    <property type="protein sequence ID" value="QYR53241.1"/>
    <property type="molecule type" value="Genomic_DNA"/>
</dbReference>
<comment type="domain">
    <text evidence="11">The HXXXXD motif is essential for acyltransferase activity and may constitute the binding site for the phosphate moiety of the glycerol-3-phosphate.</text>
</comment>
<keyword evidence="12" id="KW-0472">Membrane</keyword>
<keyword evidence="10 11" id="KW-0012">Acyltransferase</keyword>
<dbReference type="EC" id="2.3.1.51" evidence="5 11"/>
<comment type="pathway">
    <text evidence="3">Lipid metabolism.</text>
</comment>
<dbReference type="InterPro" id="IPR004552">
    <property type="entry name" value="AGP_acyltrans"/>
</dbReference>
<reference evidence="14 15" key="1">
    <citation type="submission" date="2021-08" db="EMBL/GenBank/DDBJ databases">
        <title>Lysobacter sp. strain CJ11 Genome sequencing and assembly.</title>
        <authorList>
            <person name="Kim I."/>
        </authorList>
    </citation>
    <scope>NUCLEOTIDE SEQUENCE [LARGE SCALE GENOMIC DNA]</scope>
    <source>
        <strain evidence="14 15">CJ11</strain>
    </source>
</reference>
<dbReference type="RefSeq" id="WP_220380058.1">
    <property type="nucleotide sequence ID" value="NZ_CP080544.1"/>
</dbReference>
<evidence type="ECO:0000256" key="12">
    <source>
        <dbReference type="SAM" id="Phobius"/>
    </source>
</evidence>
<dbReference type="SUPFAM" id="SSF69593">
    <property type="entry name" value="Glycerol-3-phosphate (1)-acyltransferase"/>
    <property type="match status" value="1"/>
</dbReference>
<evidence type="ECO:0000256" key="10">
    <source>
        <dbReference type="ARBA" id="ARBA00023315"/>
    </source>
</evidence>
<evidence type="ECO:0000256" key="8">
    <source>
        <dbReference type="ARBA" id="ARBA00022679"/>
    </source>
</evidence>
<evidence type="ECO:0000256" key="2">
    <source>
        <dbReference type="ARBA" id="ARBA00004728"/>
    </source>
</evidence>
<evidence type="ECO:0000256" key="6">
    <source>
        <dbReference type="ARBA" id="ARBA00016139"/>
    </source>
</evidence>
<evidence type="ECO:0000256" key="11">
    <source>
        <dbReference type="RuleBase" id="RU361267"/>
    </source>
</evidence>
<dbReference type="SMART" id="SM00563">
    <property type="entry name" value="PlsC"/>
    <property type="match status" value="1"/>
</dbReference>
<dbReference type="NCBIfam" id="TIGR00530">
    <property type="entry name" value="AGP_acyltrn"/>
    <property type="match status" value="1"/>
</dbReference>
<keyword evidence="9 11" id="KW-0443">Lipid metabolism</keyword>